<evidence type="ECO:0000256" key="1">
    <source>
        <dbReference type="ARBA" id="ARBA00007169"/>
    </source>
</evidence>
<accession>A0ABQ2Z902</accession>
<name>A0ABQ2Z902_9ACTN</name>
<reference evidence="5" key="1">
    <citation type="journal article" date="2019" name="Int. J. Syst. Evol. Microbiol.">
        <title>The Global Catalogue of Microorganisms (GCM) 10K type strain sequencing project: providing services to taxonomists for standard genome sequencing and annotation.</title>
        <authorList>
            <consortium name="The Broad Institute Genomics Platform"/>
            <consortium name="The Broad Institute Genome Sequencing Center for Infectious Disease"/>
            <person name="Wu L."/>
            <person name="Ma J."/>
        </authorList>
    </citation>
    <scope>NUCLEOTIDE SEQUENCE [LARGE SCALE GENOMIC DNA]</scope>
    <source>
        <strain evidence="5">JCM 4586</strain>
    </source>
</reference>
<dbReference type="Proteomes" id="UP000659223">
    <property type="component" value="Unassembled WGS sequence"/>
</dbReference>
<keyword evidence="2 4" id="KW-0378">Hydrolase</keyword>
<dbReference type="PANTHER" id="PTHR11487:SF0">
    <property type="entry name" value="S-ACYL FATTY ACID SYNTHASE THIOESTERASE, MEDIUM CHAIN"/>
    <property type="match status" value="1"/>
</dbReference>
<dbReference type="InterPro" id="IPR020802">
    <property type="entry name" value="TesA-like"/>
</dbReference>
<gene>
    <name evidence="4" type="primary">rifR</name>
    <name evidence="4" type="ORF">GCM10010324_64310</name>
</gene>
<dbReference type="SMART" id="SM00824">
    <property type="entry name" value="PKS_TE"/>
    <property type="match status" value="1"/>
</dbReference>
<sequence length="262" mass="28815">MTLSPTDNQKWIRRYHPAQDAPVRLVCLPHAGGAASYFFPVSKALSPAVDVLAVQYPGRQDRRADPCIENLSELADLTTEALLPWTDRPLALFGHSMGATLAYEVTLRLEERGIKPTALFVSGRRAPSRHRDETVHLRDDAGLIEELRVLSGTDTQMLDDREVLEMVLPALRADYRAIETHRARPGLRVGCPLHALTGDNDPKATVDEVQDWEHHTTAPFAITVLPGGHFYLNDHSREIVGLISDGIASDGFTSGGTTTPAR</sequence>
<dbReference type="Gene3D" id="3.40.50.1820">
    <property type="entry name" value="alpha/beta hydrolase"/>
    <property type="match status" value="1"/>
</dbReference>
<organism evidence="4 5">
    <name type="scientific">Streptomyces hiroshimensis</name>
    <dbReference type="NCBI Taxonomy" id="66424"/>
    <lineage>
        <taxon>Bacteria</taxon>
        <taxon>Bacillati</taxon>
        <taxon>Actinomycetota</taxon>
        <taxon>Actinomycetes</taxon>
        <taxon>Kitasatosporales</taxon>
        <taxon>Streptomycetaceae</taxon>
        <taxon>Streptomyces</taxon>
    </lineage>
</organism>
<dbReference type="RefSeq" id="WP_190025290.1">
    <property type="nucleotide sequence ID" value="NZ_BMUT01000020.1"/>
</dbReference>
<protein>
    <submittedName>
        <fullName evidence="4">Oleoyl-ACP hydrolase</fullName>
    </submittedName>
</protein>
<evidence type="ECO:0000313" key="5">
    <source>
        <dbReference type="Proteomes" id="UP000659223"/>
    </source>
</evidence>
<evidence type="ECO:0000259" key="3">
    <source>
        <dbReference type="SMART" id="SM00824"/>
    </source>
</evidence>
<comment type="caution">
    <text evidence="4">The sequence shown here is derived from an EMBL/GenBank/DDBJ whole genome shotgun (WGS) entry which is preliminary data.</text>
</comment>
<dbReference type="InterPro" id="IPR029058">
    <property type="entry name" value="AB_hydrolase_fold"/>
</dbReference>
<evidence type="ECO:0000256" key="2">
    <source>
        <dbReference type="ARBA" id="ARBA00022801"/>
    </source>
</evidence>
<feature type="domain" description="Thioesterase TesA-like" evidence="3">
    <location>
        <begin position="26"/>
        <end position="247"/>
    </location>
</feature>
<dbReference type="Pfam" id="PF00975">
    <property type="entry name" value="Thioesterase"/>
    <property type="match status" value="1"/>
</dbReference>
<keyword evidence="5" id="KW-1185">Reference proteome</keyword>
<dbReference type="GO" id="GO:0016787">
    <property type="term" value="F:hydrolase activity"/>
    <property type="evidence" value="ECO:0007669"/>
    <property type="project" value="UniProtKB-KW"/>
</dbReference>
<dbReference type="InterPro" id="IPR012223">
    <property type="entry name" value="TEII"/>
</dbReference>
<dbReference type="InterPro" id="IPR001031">
    <property type="entry name" value="Thioesterase"/>
</dbReference>
<evidence type="ECO:0000313" key="4">
    <source>
        <dbReference type="EMBL" id="GGY08563.1"/>
    </source>
</evidence>
<proteinExistence type="inferred from homology"/>
<dbReference type="PANTHER" id="PTHR11487">
    <property type="entry name" value="THIOESTERASE"/>
    <property type="match status" value="1"/>
</dbReference>
<dbReference type="SUPFAM" id="SSF53474">
    <property type="entry name" value="alpha/beta-Hydrolases"/>
    <property type="match status" value="1"/>
</dbReference>
<comment type="similarity">
    <text evidence="1">Belongs to the thioesterase family.</text>
</comment>
<dbReference type="EMBL" id="BMUT01000020">
    <property type="protein sequence ID" value="GGY08563.1"/>
    <property type="molecule type" value="Genomic_DNA"/>
</dbReference>